<dbReference type="Pfam" id="PF15990">
    <property type="entry name" value="UPF0767"/>
    <property type="match status" value="1"/>
</dbReference>
<keyword evidence="8" id="KW-1133">Transmembrane helix</keyword>
<keyword evidence="9" id="KW-0472">Membrane</keyword>
<accession>A0AAV1LBM5</accession>
<evidence type="ECO:0000256" key="9">
    <source>
        <dbReference type="ARBA" id="ARBA00023136"/>
    </source>
</evidence>
<evidence type="ECO:0000313" key="13">
    <source>
        <dbReference type="Proteomes" id="UP001314205"/>
    </source>
</evidence>
<dbReference type="Gene3D" id="3.30.70.270">
    <property type="match status" value="1"/>
</dbReference>
<dbReference type="PANTHER" id="PTHR37984:SF5">
    <property type="entry name" value="PROTEIN NYNRIN-LIKE"/>
    <property type="match status" value="1"/>
</dbReference>
<keyword evidence="10" id="KW-0511">Multifunctional enzyme</keyword>
<keyword evidence="4" id="KW-0808">Transferase</keyword>
<keyword evidence="6" id="KW-0255">Endonuclease</keyword>
<proteinExistence type="inferred from homology"/>
<evidence type="ECO:0000256" key="1">
    <source>
        <dbReference type="ARBA" id="ARBA00004167"/>
    </source>
</evidence>
<feature type="domain" description="Reverse transcriptase/retrotransposon-derived protein RNase H-like" evidence="11">
    <location>
        <begin position="31"/>
        <end position="124"/>
    </location>
</feature>
<dbReference type="EMBL" id="CAVLGL010000088">
    <property type="protein sequence ID" value="CAK1592901.1"/>
    <property type="molecule type" value="Genomic_DNA"/>
</dbReference>
<dbReference type="GO" id="GO:0016020">
    <property type="term" value="C:membrane"/>
    <property type="evidence" value="ECO:0007669"/>
    <property type="project" value="UniProtKB-SubCell"/>
</dbReference>
<keyword evidence="13" id="KW-1185">Reference proteome</keyword>
<evidence type="ECO:0000313" key="12">
    <source>
        <dbReference type="EMBL" id="CAK1592901.1"/>
    </source>
</evidence>
<dbReference type="PANTHER" id="PTHR37984">
    <property type="entry name" value="PROTEIN CBG26694"/>
    <property type="match status" value="1"/>
</dbReference>
<evidence type="ECO:0000256" key="6">
    <source>
        <dbReference type="ARBA" id="ARBA00022759"/>
    </source>
</evidence>
<keyword evidence="3" id="KW-0812">Transmembrane</keyword>
<dbReference type="FunFam" id="3.10.20.370:FF:000001">
    <property type="entry name" value="Retrovirus-related Pol polyprotein from transposon 17.6-like protein"/>
    <property type="match status" value="1"/>
</dbReference>
<evidence type="ECO:0000256" key="3">
    <source>
        <dbReference type="ARBA" id="ARBA00022692"/>
    </source>
</evidence>
<comment type="subcellular location">
    <subcellularLocation>
        <location evidence="1">Membrane</location>
        <topology evidence="1">Single-pass membrane protein</topology>
    </subcellularLocation>
</comment>
<dbReference type="InterPro" id="IPR050951">
    <property type="entry name" value="Retrovirus_Pol_polyprotein"/>
</dbReference>
<sequence length="214" mass="24521">MVIDYRRLNDITVDDKYPLPNITDIFDKLDQKYIDAFQKCKELLTNAPLLQYPDPDKPYVLTTDASTVALGAVLSQGTIGSDKPIAYASRTLSDTETRYSTIERELLAIIWAVKHFRPYLYGHKEKMWPILMQFLRTNAPYITLPIAAVVGIIGYNLESLLSDRYTPYNKSVQDQRLDRLTSEEEILNDPTNVKKLKYQENVLGKNVSPSLEKN</sequence>
<evidence type="ECO:0000256" key="2">
    <source>
        <dbReference type="ARBA" id="ARBA00007304"/>
    </source>
</evidence>
<dbReference type="InterPro" id="IPR043128">
    <property type="entry name" value="Rev_trsase/Diguanyl_cyclase"/>
</dbReference>
<evidence type="ECO:0000259" key="11">
    <source>
        <dbReference type="Pfam" id="PF17919"/>
    </source>
</evidence>
<comment type="similarity">
    <text evidence="2">Belongs to the SMIM12 family.</text>
</comment>
<keyword evidence="5" id="KW-0540">Nuclease</keyword>
<gene>
    <name evidence="12" type="ORF">PARMNEM_LOCUS12771</name>
</gene>
<evidence type="ECO:0000256" key="10">
    <source>
        <dbReference type="ARBA" id="ARBA00023268"/>
    </source>
</evidence>
<dbReference type="Gene3D" id="3.10.20.370">
    <property type="match status" value="1"/>
</dbReference>
<dbReference type="SUPFAM" id="SSF56672">
    <property type="entry name" value="DNA/RNA polymerases"/>
    <property type="match status" value="1"/>
</dbReference>
<comment type="caution">
    <text evidence="12">The sequence shown here is derived from an EMBL/GenBank/DDBJ whole genome shotgun (WGS) entry which is preliminary data.</text>
</comment>
<name>A0AAV1LBM5_9NEOP</name>
<evidence type="ECO:0000256" key="7">
    <source>
        <dbReference type="ARBA" id="ARBA00022918"/>
    </source>
</evidence>
<dbReference type="AlphaFoldDB" id="A0AAV1LBM5"/>
<protein>
    <recommendedName>
        <fullName evidence="11">Reverse transcriptase/retrotransposon-derived protein RNase H-like domain-containing protein</fullName>
    </recommendedName>
</protein>
<dbReference type="InterPro" id="IPR031933">
    <property type="entry name" value="UPF0767"/>
</dbReference>
<keyword evidence="4" id="KW-0548">Nucleotidyltransferase</keyword>
<dbReference type="InterPro" id="IPR043502">
    <property type="entry name" value="DNA/RNA_pol_sf"/>
</dbReference>
<dbReference type="InterPro" id="IPR041577">
    <property type="entry name" value="RT_RNaseH_2"/>
</dbReference>
<dbReference type="CDD" id="cd09274">
    <property type="entry name" value="RNase_HI_RT_Ty3"/>
    <property type="match status" value="1"/>
</dbReference>
<dbReference type="GO" id="GO:0004519">
    <property type="term" value="F:endonuclease activity"/>
    <property type="evidence" value="ECO:0007669"/>
    <property type="project" value="UniProtKB-KW"/>
</dbReference>
<dbReference type="GO" id="GO:0003964">
    <property type="term" value="F:RNA-directed DNA polymerase activity"/>
    <property type="evidence" value="ECO:0007669"/>
    <property type="project" value="UniProtKB-KW"/>
</dbReference>
<evidence type="ECO:0000256" key="4">
    <source>
        <dbReference type="ARBA" id="ARBA00022695"/>
    </source>
</evidence>
<dbReference type="Pfam" id="PF17919">
    <property type="entry name" value="RT_RNaseH_2"/>
    <property type="match status" value="1"/>
</dbReference>
<dbReference type="Gene3D" id="3.10.10.10">
    <property type="entry name" value="HIV Type 1 Reverse Transcriptase, subunit A, domain 1"/>
    <property type="match status" value="1"/>
</dbReference>
<keyword evidence="6" id="KW-0378">Hydrolase</keyword>
<keyword evidence="7" id="KW-0695">RNA-directed DNA polymerase</keyword>
<evidence type="ECO:0000256" key="8">
    <source>
        <dbReference type="ARBA" id="ARBA00022989"/>
    </source>
</evidence>
<dbReference type="Proteomes" id="UP001314205">
    <property type="component" value="Unassembled WGS sequence"/>
</dbReference>
<reference evidence="12 13" key="1">
    <citation type="submission" date="2023-11" db="EMBL/GenBank/DDBJ databases">
        <authorList>
            <person name="Hedman E."/>
            <person name="Englund M."/>
            <person name="Stromberg M."/>
            <person name="Nyberg Akerstrom W."/>
            <person name="Nylinder S."/>
            <person name="Jareborg N."/>
            <person name="Kallberg Y."/>
            <person name="Kronander E."/>
        </authorList>
    </citation>
    <scope>NUCLEOTIDE SEQUENCE [LARGE SCALE GENOMIC DNA]</scope>
</reference>
<evidence type="ECO:0000256" key="5">
    <source>
        <dbReference type="ARBA" id="ARBA00022722"/>
    </source>
</evidence>
<organism evidence="12 13">
    <name type="scientific">Parnassius mnemosyne</name>
    <name type="common">clouded apollo</name>
    <dbReference type="NCBI Taxonomy" id="213953"/>
    <lineage>
        <taxon>Eukaryota</taxon>
        <taxon>Metazoa</taxon>
        <taxon>Ecdysozoa</taxon>
        <taxon>Arthropoda</taxon>
        <taxon>Hexapoda</taxon>
        <taxon>Insecta</taxon>
        <taxon>Pterygota</taxon>
        <taxon>Neoptera</taxon>
        <taxon>Endopterygota</taxon>
        <taxon>Lepidoptera</taxon>
        <taxon>Glossata</taxon>
        <taxon>Ditrysia</taxon>
        <taxon>Papilionoidea</taxon>
        <taxon>Papilionidae</taxon>
        <taxon>Parnassiinae</taxon>
        <taxon>Parnassini</taxon>
        <taxon>Parnassius</taxon>
        <taxon>Driopa</taxon>
    </lineage>
</organism>